<organism evidence="1 2">
    <name type="scientific">Catharanthus roseus</name>
    <name type="common">Madagascar periwinkle</name>
    <name type="synonym">Vinca rosea</name>
    <dbReference type="NCBI Taxonomy" id="4058"/>
    <lineage>
        <taxon>Eukaryota</taxon>
        <taxon>Viridiplantae</taxon>
        <taxon>Streptophyta</taxon>
        <taxon>Embryophyta</taxon>
        <taxon>Tracheophyta</taxon>
        <taxon>Spermatophyta</taxon>
        <taxon>Magnoliopsida</taxon>
        <taxon>eudicotyledons</taxon>
        <taxon>Gunneridae</taxon>
        <taxon>Pentapetalae</taxon>
        <taxon>asterids</taxon>
        <taxon>lamiids</taxon>
        <taxon>Gentianales</taxon>
        <taxon>Apocynaceae</taxon>
        <taxon>Rauvolfioideae</taxon>
        <taxon>Vinceae</taxon>
        <taxon>Catharanthinae</taxon>
        <taxon>Catharanthus</taxon>
    </lineage>
</organism>
<dbReference type="Proteomes" id="UP001060085">
    <property type="component" value="Linkage Group LG03"/>
</dbReference>
<sequence length="128" mass="14245">MLMEIIIGTDTLLKRGRLLKFLFCHQVDSWKALKTLEKPPNLEKVTPFGGEDTGILPTHINLGESDEDTVQSLDFVYSQQAPNPLPSSIGKGKALEEQPPVVVSQFHGVDVIRECQNQISSTLMAQHY</sequence>
<protein>
    <submittedName>
        <fullName evidence="1">Uncharacterized protein</fullName>
    </submittedName>
</protein>
<evidence type="ECO:0000313" key="2">
    <source>
        <dbReference type="Proteomes" id="UP001060085"/>
    </source>
</evidence>
<comment type="caution">
    <text evidence="1">The sequence shown here is derived from an EMBL/GenBank/DDBJ whole genome shotgun (WGS) entry which is preliminary data.</text>
</comment>
<keyword evidence="2" id="KW-1185">Reference proteome</keyword>
<evidence type="ECO:0000313" key="1">
    <source>
        <dbReference type="EMBL" id="KAI5671725.1"/>
    </source>
</evidence>
<reference evidence="2" key="1">
    <citation type="journal article" date="2023" name="Nat. Plants">
        <title>Single-cell RNA sequencing provides a high-resolution roadmap for understanding the multicellular compartmentation of specialized metabolism.</title>
        <authorList>
            <person name="Sun S."/>
            <person name="Shen X."/>
            <person name="Li Y."/>
            <person name="Li Y."/>
            <person name="Wang S."/>
            <person name="Li R."/>
            <person name="Zhang H."/>
            <person name="Shen G."/>
            <person name="Guo B."/>
            <person name="Wei J."/>
            <person name="Xu J."/>
            <person name="St-Pierre B."/>
            <person name="Chen S."/>
            <person name="Sun C."/>
        </authorList>
    </citation>
    <scope>NUCLEOTIDE SEQUENCE [LARGE SCALE GENOMIC DNA]</scope>
</reference>
<accession>A0ACC0BGG2</accession>
<proteinExistence type="predicted"/>
<dbReference type="EMBL" id="CM044703">
    <property type="protein sequence ID" value="KAI5671725.1"/>
    <property type="molecule type" value="Genomic_DNA"/>
</dbReference>
<name>A0ACC0BGG2_CATRO</name>
<gene>
    <name evidence="1" type="ORF">M9H77_12089</name>
</gene>